<evidence type="ECO:0008006" key="5">
    <source>
        <dbReference type="Google" id="ProtNLM"/>
    </source>
</evidence>
<dbReference type="OrthoDB" id="3825492at2"/>
<evidence type="ECO:0000313" key="3">
    <source>
        <dbReference type="EMBL" id="TCC52815.1"/>
    </source>
</evidence>
<dbReference type="Proteomes" id="UP000293342">
    <property type="component" value="Unassembled WGS sequence"/>
</dbReference>
<feature type="transmembrane region" description="Helical" evidence="2">
    <location>
        <begin position="119"/>
        <end position="141"/>
    </location>
</feature>
<gene>
    <name evidence="3" type="ORF">E0H75_03445</name>
</gene>
<keyword evidence="2" id="KW-0472">Membrane</keyword>
<sequence>MSSQDFPTYGRGDEPEQSGEDHHYAKPAPYDGGTFGSGPQSPPDQGHYAPPQPYSSQPGPYGPPPGAGPDPAGGPQYNQPPSYRPGTPYGPPAHPQQHELPTYGRDQPVAPRDPRAARVVLLAAIIAGVYGLLVISIQRVALREISQAPGSPLNHPLRTDVIDTIGQLLLLLVGAVALWMWGRDVLARRRAGRQPDPVELGGLLLVAVSMVPILIWLIMVLSTGLGAIDDSVDRLPTAYGWGGLGLLILAAGFALGYRALKPELGNPVVQARPDRPPWE</sequence>
<dbReference type="EMBL" id="SJKD01000001">
    <property type="protein sequence ID" value="TCC52815.1"/>
    <property type="molecule type" value="Genomic_DNA"/>
</dbReference>
<dbReference type="AlphaFoldDB" id="A0A4R0KBU9"/>
<evidence type="ECO:0000256" key="1">
    <source>
        <dbReference type="SAM" id="MobiDB-lite"/>
    </source>
</evidence>
<feature type="compositionally biased region" description="Basic and acidic residues" evidence="1">
    <location>
        <begin position="11"/>
        <end position="24"/>
    </location>
</feature>
<keyword evidence="2" id="KW-0812">Transmembrane</keyword>
<feature type="transmembrane region" description="Helical" evidence="2">
    <location>
        <begin position="238"/>
        <end position="257"/>
    </location>
</feature>
<protein>
    <recommendedName>
        <fullName evidence="5">DUF5671 domain-containing protein</fullName>
    </recommendedName>
</protein>
<dbReference type="RefSeq" id="WP_131511548.1">
    <property type="nucleotide sequence ID" value="NZ_SJKD01000001.1"/>
</dbReference>
<comment type="caution">
    <text evidence="3">The sequence shown here is derived from an EMBL/GenBank/DDBJ whole genome shotgun (WGS) entry which is preliminary data.</text>
</comment>
<keyword evidence="4" id="KW-1185">Reference proteome</keyword>
<feature type="region of interest" description="Disordered" evidence="1">
    <location>
        <begin position="1"/>
        <end position="110"/>
    </location>
</feature>
<name>A0A4R0KBU9_9ACTN</name>
<proteinExistence type="predicted"/>
<evidence type="ECO:0000313" key="4">
    <source>
        <dbReference type="Proteomes" id="UP000293342"/>
    </source>
</evidence>
<evidence type="ECO:0000256" key="2">
    <source>
        <dbReference type="SAM" id="Phobius"/>
    </source>
</evidence>
<feature type="transmembrane region" description="Helical" evidence="2">
    <location>
        <begin position="202"/>
        <end position="226"/>
    </location>
</feature>
<organism evidence="3 4">
    <name type="scientific">Kribbella capetownensis</name>
    <dbReference type="NCBI Taxonomy" id="1572659"/>
    <lineage>
        <taxon>Bacteria</taxon>
        <taxon>Bacillati</taxon>
        <taxon>Actinomycetota</taxon>
        <taxon>Actinomycetes</taxon>
        <taxon>Propionibacteriales</taxon>
        <taxon>Kribbellaceae</taxon>
        <taxon>Kribbella</taxon>
    </lineage>
</organism>
<reference evidence="3 4" key="1">
    <citation type="submission" date="2019-02" db="EMBL/GenBank/DDBJ databases">
        <title>Kribbella capetownensis sp. nov. and Kribbella speibonae sp. nov., isolated from soil.</title>
        <authorList>
            <person name="Curtis S.M."/>
            <person name="Norton I."/>
            <person name="Everest G.J."/>
            <person name="Meyers P.R."/>
        </authorList>
    </citation>
    <scope>NUCLEOTIDE SEQUENCE [LARGE SCALE GENOMIC DNA]</scope>
    <source>
        <strain evidence="3 4">YM53</strain>
    </source>
</reference>
<feature type="transmembrane region" description="Helical" evidence="2">
    <location>
        <begin position="161"/>
        <end position="181"/>
    </location>
</feature>
<accession>A0A4R0KBU9</accession>
<keyword evidence="2" id="KW-1133">Transmembrane helix</keyword>